<feature type="region of interest" description="Disordered" evidence="1">
    <location>
        <begin position="690"/>
        <end position="709"/>
    </location>
</feature>
<keyword evidence="2" id="KW-1133">Transmembrane helix</keyword>
<dbReference type="PROSITE" id="PS51718">
    <property type="entry name" value="G_DYNAMIN_2"/>
    <property type="match status" value="1"/>
</dbReference>
<feature type="domain" description="Dynamin-type G" evidence="3">
    <location>
        <begin position="163"/>
        <end position="478"/>
    </location>
</feature>
<evidence type="ECO:0000259" key="3">
    <source>
        <dbReference type="PROSITE" id="PS51718"/>
    </source>
</evidence>
<feature type="compositionally biased region" description="Polar residues" evidence="1">
    <location>
        <begin position="695"/>
        <end position="709"/>
    </location>
</feature>
<dbReference type="PRINTS" id="PR00195">
    <property type="entry name" value="DYNAMIN"/>
</dbReference>
<feature type="compositionally biased region" description="Basic and acidic residues" evidence="1">
    <location>
        <begin position="976"/>
        <end position="985"/>
    </location>
</feature>
<proteinExistence type="predicted"/>
<feature type="compositionally biased region" description="Low complexity" evidence="1">
    <location>
        <begin position="989"/>
        <end position="999"/>
    </location>
</feature>
<feature type="compositionally biased region" description="Basic and acidic residues" evidence="1">
    <location>
        <begin position="1"/>
        <end position="18"/>
    </location>
</feature>
<keyword evidence="2" id="KW-0472">Membrane</keyword>
<feature type="transmembrane region" description="Helical" evidence="2">
    <location>
        <begin position="31"/>
        <end position="51"/>
    </location>
</feature>
<dbReference type="GO" id="GO:0005874">
    <property type="term" value="C:microtubule"/>
    <property type="evidence" value="ECO:0007669"/>
    <property type="project" value="TreeGrafter"/>
</dbReference>
<dbReference type="SMART" id="SM00053">
    <property type="entry name" value="DYNc"/>
    <property type="match status" value="1"/>
</dbReference>
<dbReference type="InterPro" id="IPR027417">
    <property type="entry name" value="P-loop_NTPase"/>
</dbReference>
<dbReference type="InterPro" id="IPR045063">
    <property type="entry name" value="Dynamin_N"/>
</dbReference>
<feature type="compositionally biased region" description="Polar residues" evidence="1">
    <location>
        <begin position="788"/>
        <end position="799"/>
    </location>
</feature>
<sequence>MPDTMDHVTSIREPDFPQRLRRRKRLRPAPLFLRTAAALAAVVALTVHPGSVRGSASPPLRPATTGGDGLRNPPSSRIGSSDANDKELEREEMYSNVDRNNIFSSAGRRKSAFVASVDDESNVADLRENGNSDDPRGGKEGEKQALYDAYNLLHTLAQDFRKPFDAPAVLVVGHQSSGKSALIEALMGFQFNQVGGGTKTRRPVALRMQYNPRCSTPNCFLRGDDGMERPASMSAVQEYIESENRRLEQDPIRCFDSREINVRMEYKYCPNMILIDTPGLIAAQGGSGRHPNNEEARALAASAREVEKLVVQKMRCQDYLILCVEDTMDWKHGSTREIVQRADPDLSRTVVVNTKLDTKVPQFGSTDDMEDFLRAQILDRLAPHKLGGPFFTSVPSGRVSKSLDDDNDGYEDGLAFATDEAFVDACKDNEESDQIVIRRRLKSSHPSAAEDLLPFVGLSYLRNFLEHRVYQCYRRNVAKIVPLLAAEREACEARLRRCEADLKALSVERLKAGADAYCDAFCASLREAIKGSILAPPSLYGESLGQEWSNCGVGSFRDVHECPLAVSQRAWDRLLVEEVGNCRHKLYGGAQYHRVLREFALATRCLRLPTITEDEVANAAGMGDVHDGVNFLHASCVIALEKARISFDPLLDGLRKRTCHVMRKLFDVSEYMLRQKQERAVAHEKAALGEHRSSKYTSHTSTSNLTPGLTDVTQNPNFKQLVHTIYNDFVQKCSLTVMDKCHDDLVALTRFVTWDIQERSGGALQRSLPEQTDIFSVYKVAVAASSLSDTSDGTAGNKNSRPSSLRSSSSRGGAGALAVRPEDTHSSQRAGPISRARDRDYSDLLQLMEEIAGGRDANRTALVVGGLVQHIVVGWRESFGKSVSTKFNCFFLLPFVDDFQAYLREELRRAHETNTIGDLFDVGEARRRLQVRRDDLLNECAANRKLQKKFESVLRMVTQGGGTESSSSSSARKPRSVGERSEARRKMMSQSSSFSSTSSLRKKKMDS</sequence>
<name>A0A7S1BLX2_9STRA</name>
<evidence type="ECO:0000256" key="2">
    <source>
        <dbReference type="SAM" id="Phobius"/>
    </source>
</evidence>
<feature type="compositionally biased region" description="Polar residues" evidence="1">
    <location>
        <begin position="73"/>
        <end position="82"/>
    </location>
</feature>
<dbReference type="PANTHER" id="PTHR11566">
    <property type="entry name" value="DYNAMIN"/>
    <property type="match status" value="1"/>
</dbReference>
<feature type="region of interest" description="Disordered" evidence="1">
    <location>
        <begin position="958"/>
        <end position="1007"/>
    </location>
</feature>
<dbReference type="CDD" id="cd08771">
    <property type="entry name" value="DLP_1"/>
    <property type="match status" value="1"/>
</dbReference>
<reference evidence="4" key="1">
    <citation type="submission" date="2021-01" db="EMBL/GenBank/DDBJ databases">
        <authorList>
            <person name="Corre E."/>
            <person name="Pelletier E."/>
            <person name="Niang G."/>
            <person name="Scheremetjew M."/>
            <person name="Finn R."/>
            <person name="Kale V."/>
            <person name="Holt S."/>
            <person name="Cochrane G."/>
            <person name="Meng A."/>
            <person name="Brown T."/>
            <person name="Cohen L."/>
        </authorList>
    </citation>
    <scope>NUCLEOTIDE SEQUENCE</scope>
    <source>
        <strain evidence="4">308</strain>
    </source>
</reference>
<keyword evidence="2" id="KW-0812">Transmembrane</keyword>
<evidence type="ECO:0000313" key="4">
    <source>
        <dbReference type="EMBL" id="CAD8891705.1"/>
    </source>
</evidence>
<feature type="region of interest" description="Disordered" evidence="1">
    <location>
        <begin position="1"/>
        <end position="22"/>
    </location>
</feature>
<dbReference type="EMBL" id="HBFR01026274">
    <property type="protein sequence ID" value="CAD8891705.1"/>
    <property type="molecule type" value="Transcribed_RNA"/>
</dbReference>
<dbReference type="InterPro" id="IPR030381">
    <property type="entry name" value="G_DYNAMIN_dom"/>
</dbReference>
<organism evidence="4">
    <name type="scientific">Corethron hystrix</name>
    <dbReference type="NCBI Taxonomy" id="216773"/>
    <lineage>
        <taxon>Eukaryota</taxon>
        <taxon>Sar</taxon>
        <taxon>Stramenopiles</taxon>
        <taxon>Ochrophyta</taxon>
        <taxon>Bacillariophyta</taxon>
        <taxon>Coscinodiscophyceae</taxon>
        <taxon>Corethrophycidae</taxon>
        <taxon>Corethrales</taxon>
        <taxon>Corethraceae</taxon>
        <taxon>Corethron</taxon>
    </lineage>
</organism>
<feature type="region of interest" description="Disordered" evidence="1">
    <location>
        <begin position="788"/>
        <end position="833"/>
    </location>
</feature>
<dbReference type="GO" id="GO:0005525">
    <property type="term" value="F:GTP binding"/>
    <property type="evidence" value="ECO:0007669"/>
    <property type="project" value="InterPro"/>
</dbReference>
<dbReference type="GO" id="GO:0005737">
    <property type="term" value="C:cytoplasm"/>
    <property type="evidence" value="ECO:0007669"/>
    <property type="project" value="TreeGrafter"/>
</dbReference>
<dbReference type="SUPFAM" id="SSF52540">
    <property type="entry name" value="P-loop containing nucleoside triphosphate hydrolases"/>
    <property type="match status" value="1"/>
</dbReference>
<accession>A0A7S1BLX2</accession>
<gene>
    <name evidence="4" type="ORF">CHYS00102_LOCUS18911</name>
</gene>
<dbReference type="GO" id="GO:0016020">
    <property type="term" value="C:membrane"/>
    <property type="evidence" value="ECO:0007669"/>
    <property type="project" value="TreeGrafter"/>
</dbReference>
<dbReference type="PANTHER" id="PTHR11566:SF78">
    <property type="entry name" value="DYNAMIN-LIKE PROTEIN ARC5"/>
    <property type="match status" value="1"/>
</dbReference>
<dbReference type="GO" id="GO:0003924">
    <property type="term" value="F:GTPase activity"/>
    <property type="evidence" value="ECO:0007669"/>
    <property type="project" value="InterPro"/>
</dbReference>
<feature type="region of interest" description="Disordered" evidence="1">
    <location>
        <begin position="50"/>
        <end position="93"/>
    </location>
</feature>
<dbReference type="Gene3D" id="3.40.50.300">
    <property type="entry name" value="P-loop containing nucleotide triphosphate hydrolases"/>
    <property type="match status" value="1"/>
</dbReference>
<dbReference type="InterPro" id="IPR001401">
    <property type="entry name" value="Dynamin_GTPase"/>
</dbReference>
<feature type="compositionally biased region" description="Low complexity" evidence="1">
    <location>
        <begin position="800"/>
        <end position="811"/>
    </location>
</feature>
<dbReference type="InterPro" id="IPR022812">
    <property type="entry name" value="Dynamin"/>
</dbReference>
<evidence type="ECO:0000256" key="1">
    <source>
        <dbReference type="SAM" id="MobiDB-lite"/>
    </source>
</evidence>
<dbReference type="Pfam" id="PF00350">
    <property type="entry name" value="Dynamin_N"/>
    <property type="match status" value="1"/>
</dbReference>
<dbReference type="GO" id="GO:0008017">
    <property type="term" value="F:microtubule binding"/>
    <property type="evidence" value="ECO:0007669"/>
    <property type="project" value="TreeGrafter"/>
</dbReference>
<dbReference type="AlphaFoldDB" id="A0A7S1BLX2"/>
<protein>
    <recommendedName>
        <fullName evidence="3">Dynamin-type G domain-containing protein</fullName>
    </recommendedName>
</protein>
<feature type="compositionally biased region" description="Basic and acidic residues" evidence="1">
    <location>
        <begin position="83"/>
        <end position="93"/>
    </location>
</feature>